<dbReference type="Pfam" id="PF14518">
    <property type="entry name" value="Haem_oxygenas_2"/>
    <property type="match status" value="1"/>
</dbReference>
<dbReference type="PANTHER" id="PTHR40279:SF3">
    <property type="entry name" value="4-AMINOBENZOATE SYNTHASE"/>
    <property type="match status" value="1"/>
</dbReference>
<gene>
    <name evidence="2" type="ORF">CA983_01850</name>
</gene>
<evidence type="ECO:0000313" key="2">
    <source>
        <dbReference type="EMBL" id="OUD04895.1"/>
    </source>
</evidence>
<dbReference type="PANTHER" id="PTHR40279">
    <property type="entry name" value="PQQC-LIKE PROTEIN"/>
    <property type="match status" value="1"/>
</dbReference>
<evidence type="ECO:0000313" key="3">
    <source>
        <dbReference type="Proteomes" id="UP000195105"/>
    </source>
</evidence>
<name>A0A243SB08_9ACTN</name>
<accession>A0A243SB08</accession>
<dbReference type="AlphaFoldDB" id="A0A243SB08"/>
<dbReference type="SMART" id="SM01236">
    <property type="entry name" value="Haem_oxygenase_2"/>
    <property type="match status" value="1"/>
</dbReference>
<dbReference type="InterPro" id="IPR016084">
    <property type="entry name" value="Haem_Oase-like_multi-hlx"/>
</dbReference>
<keyword evidence="1" id="KW-0560">Oxidoreductase</keyword>
<protein>
    <recommendedName>
        <fullName evidence="4">Iron-containing redox enzyme family protein</fullName>
    </recommendedName>
</protein>
<comment type="caution">
    <text evidence="2">The sequence shown here is derived from an EMBL/GenBank/DDBJ whole genome shotgun (WGS) entry which is preliminary data.</text>
</comment>
<organism evidence="2 3">
    <name type="scientific">Streptomyces swartbergensis</name>
    <dbReference type="NCBI Taxonomy" id="487165"/>
    <lineage>
        <taxon>Bacteria</taxon>
        <taxon>Bacillati</taxon>
        <taxon>Actinomycetota</taxon>
        <taxon>Actinomycetes</taxon>
        <taxon>Kitasatosporales</taxon>
        <taxon>Streptomycetaceae</taxon>
        <taxon>Streptomyces</taxon>
    </lineage>
</organism>
<dbReference type="Proteomes" id="UP000195105">
    <property type="component" value="Unassembled WGS sequence"/>
</dbReference>
<dbReference type="InterPro" id="IPR039068">
    <property type="entry name" value="PqqC-like"/>
</dbReference>
<sequence length="230" mass="26411">MLGGQVTTEFTSDTIVGELSDTVDRELDNSTFWRAFTRGELPLEHVRDVFLQYYLWRNTFHRWFGVCIAKSPAFGSGRQTEYILQELSEHIEEEVSGDHHGLAVQFLKVLGVDNPRDVLPLPHTTAYENHFAELYMTPERSGDEALAALAGRELVAPKRNRLTIDAFQEKYGISESLEFFHLHEELEVEHFRGLWGAVATQSEKDRRLVEAAKDQIVRHVRFWDDVHAAA</sequence>
<dbReference type="GO" id="GO:0016491">
    <property type="term" value="F:oxidoreductase activity"/>
    <property type="evidence" value="ECO:0007669"/>
    <property type="project" value="UniProtKB-KW"/>
</dbReference>
<proteinExistence type="predicted"/>
<reference evidence="2 3" key="1">
    <citation type="submission" date="2017-05" db="EMBL/GenBank/DDBJ databases">
        <title>Biotechnological potential of actinobacteria isolated from South African environments.</title>
        <authorList>
            <person name="Le Roes-Hill M."/>
            <person name="Prins A."/>
            <person name="Durrell K.A."/>
        </authorList>
    </citation>
    <scope>NUCLEOTIDE SEQUENCE [LARGE SCALE GENOMIC DNA]</scope>
    <source>
        <strain evidence="2 3">HMC13</strain>
    </source>
</reference>
<evidence type="ECO:0008006" key="4">
    <source>
        <dbReference type="Google" id="ProtNLM"/>
    </source>
</evidence>
<keyword evidence="3" id="KW-1185">Reference proteome</keyword>
<evidence type="ECO:0000256" key="1">
    <source>
        <dbReference type="ARBA" id="ARBA00023002"/>
    </source>
</evidence>
<dbReference type="EMBL" id="NGFN01000005">
    <property type="protein sequence ID" value="OUD04895.1"/>
    <property type="molecule type" value="Genomic_DNA"/>
</dbReference>
<dbReference type="SUPFAM" id="SSF48613">
    <property type="entry name" value="Heme oxygenase-like"/>
    <property type="match status" value="1"/>
</dbReference>
<dbReference type="Gene3D" id="1.20.910.10">
    <property type="entry name" value="Heme oxygenase-like"/>
    <property type="match status" value="1"/>
</dbReference>